<accession>A0A4U3F9A0</accession>
<name>A0A4U3F9A0_9GAMM</name>
<reference evidence="1 2" key="1">
    <citation type="journal article" date="2019" name="Sci. Rep.">
        <title>Differences in resource use lead to coexistence of seed-transmitted microbial populations.</title>
        <authorList>
            <person name="Torres-Cortes G."/>
            <person name="Garcia B.J."/>
            <person name="Compant S."/>
            <person name="Rezki S."/>
            <person name="Jones P."/>
            <person name="Preveaux A."/>
            <person name="Briand M."/>
            <person name="Roulet A."/>
            <person name="Bouchez O."/>
            <person name="Jacobson D."/>
            <person name="Barret M."/>
        </authorList>
    </citation>
    <scope>NUCLEOTIDE SEQUENCE [LARGE SCALE GENOMIC DNA]</scope>
    <source>
        <strain evidence="1 2">CFBP13511</strain>
    </source>
</reference>
<dbReference type="Proteomes" id="UP000306393">
    <property type="component" value="Unassembled WGS sequence"/>
</dbReference>
<dbReference type="EMBL" id="QGAC01000012">
    <property type="protein sequence ID" value="TKJ89326.1"/>
    <property type="molecule type" value="Genomic_DNA"/>
</dbReference>
<sequence>MGLHLLTPAFAGIRQRDDYGATAGTTFTPACYSQNPLLKSYRTLRSSPVVQPRMVDAMGRLNHVA</sequence>
<dbReference type="OrthoDB" id="6555950at2"/>
<proteinExistence type="predicted"/>
<evidence type="ECO:0000313" key="1">
    <source>
        <dbReference type="EMBL" id="TKJ89326.1"/>
    </source>
</evidence>
<protein>
    <submittedName>
        <fullName evidence="1">Uncharacterized protein</fullName>
    </submittedName>
</protein>
<organism evidence="1 2">
    <name type="scientific">Erwinia persicina</name>
    <dbReference type="NCBI Taxonomy" id="55211"/>
    <lineage>
        <taxon>Bacteria</taxon>
        <taxon>Pseudomonadati</taxon>
        <taxon>Pseudomonadota</taxon>
        <taxon>Gammaproteobacteria</taxon>
        <taxon>Enterobacterales</taxon>
        <taxon>Erwiniaceae</taxon>
        <taxon>Erwinia</taxon>
    </lineage>
</organism>
<dbReference type="STRING" id="1219360.GCA_001571305_00304"/>
<comment type="caution">
    <text evidence="1">The sequence shown here is derived from an EMBL/GenBank/DDBJ whole genome shotgun (WGS) entry which is preliminary data.</text>
</comment>
<gene>
    <name evidence="1" type="ORF">EpCFBP13511_13545</name>
</gene>
<dbReference type="AlphaFoldDB" id="A0A4U3F9A0"/>
<evidence type="ECO:0000313" key="2">
    <source>
        <dbReference type="Proteomes" id="UP000306393"/>
    </source>
</evidence>